<evidence type="ECO:0000313" key="2">
    <source>
        <dbReference type="Proteomes" id="UP001595956"/>
    </source>
</evidence>
<reference evidence="2" key="1">
    <citation type="journal article" date="2019" name="Int. J. Syst. Evol. Microbiol.">
        <title>The Global Catalogue of Microorganisms (GCM) 10K type strain sequencing project: providing services to taxonomists for standard genome sequencing and annotation.</title>
        <authorList>
            <consortium name="The Broad Institute Genomics Platform"/>
            <consortium name="The Broad Institute Genome Sequencing Center for Infectious Disease"/>
            <person name="Wu L."/>
            <person name="Ma J."/>
        </authorList>
    </citation>
    <scope>NUCLEOTIDE SEQUENCE [LARGE SCALE GENOMIC DNA]</scope>
    <source>
        <strain evidence="2">KACC 13778</strain>
    </source>
</reference>
<proteinExistence type="predicted"/>
<protein>
    <submittedName>
        <fullName evidence="1">Uncharacterized protein</fullName>
    </submittedName>
</protein>
<accession>A0ABW0MY64</accession>
<keyword evidence="2" id="KW-1185">Reference proteome</keyword>
<gene>
    <name evidence="1" type="ORF">ACFPKY_02265</name>
</gene>
<organism evidence="1 2">
    <name type="scientific">Nocardioides caricicola</name>
    <dbReference type="NCBI Taxonomy" id="634770"/>
    <lineage>
        <taxon>Bacteria</taxon>
        <taxon>Bacillati</taxon>
        <taxon>Actinomycetota</taxon>
        <taxon>Actinomycetes</taxon>
        <taxon>Propionibacteriales</taxon>
        <taxon>Nocardioidaceae</taxon>
        <taxon>Nocardioides</taxon>
    </lineage>
</organism>
<dbReference type="Proteomes" id="UP001595956">
    <property type="component" value="Unassembled WGS sequence"/>
</dbReference>
<comment type="caution">
    <text evidence="1">The sequence shown here is derived from an EMBL/GenBank/DDBJ whole genome shotgun (WGS) entry which is preliminary data.</text>
</comment>
<sequence>MRREPHENVATVLVDPALLSALEVHLMSLDLRLWPVATAPICVDGPRRAFQLRRQLLTARRGAWDDAADWVPAWIAFGESWREGAEPISWTARRTLYSVLDGYAGVRYHRGLGGVAPLEVPQERTA</sequence>
<evidence type="ECO:0000313" key="1">
    <source>
        <dbReference type="EMBL" id="MFC5491902.1"/>
    </source>
</evidence>
<dbReference type="EMBL" id="JBHSMD010000001">
    <property type="protein sequence ID" value="MFC5491902.1"/>
    <property type="molecule type" value="Genomic_DNA"/>
</dbReference>
<dbReference type="RefSeq" id="WP_345177879.1">
    <property type="nucleotide sequence ID" value="NZ_BAABFQ010000006.1"/>
</dbReference>
<name>A0ABW0MY64_9ACTN</name>